<comment type="caution">
    <text evidence="8">The sequence shown here is derived from an EMBL/GenBank/DDBJ whole genome shotgun (WGS) entry which is preliminary data.</text>
</comment>
<keyword evidence="3 6" id="KW-0812">Transmembrane</keyword>
<keyword evidence="5 6" id="KW-0472">Membrane</keyword>
<name>A0ABW5R6F6_9BACL</name>
<dbReference type="PANTHER" id="PTHR36115:SF4">
    <property type="entry name" value="MEMBRANE PROTEIN"/>
    <property type="match status" value="1"/>
</dbReference>
<evidence type="ECO:0000256" key="5">
    <source>
        <dbReference type="ARBA" id="ARBA00023136"/>
    </source>
</evidence>
<dbReference type="InterPro" id="IPR051791">
    <property type="entry name" value="Pra-immunoreactive"/>
</dbReference>
<comment type="subcellular location">
    <subcellularLocation>
        <location evidence="1">Cell membrane</location>
        <topology evidence="1">Multi-pass membrane protein</topology>
    </subcellularLocation>
</comment>
<keyword evidence="9" id="KW-1185">Reference proteome</keyword>
<dbReference type="Pfam" id="PF06271">
    <property type="entry name" value="RDD"/>
    <property type="match status" value="1"/>
</dbReference>
<dbReference type="Proteomes" id="UP001597497">
    <property type="component" value="Unassembled WGS sequence"/>
</dbReference>
<dbReference type="EMBL" id="JBHUMM010000005">
    <property type="protein sequence ID" value="MFD2670613.1"/>
    <property type="molecule type" value="Genomic_DNA"/>
</dbReference>
<feature type="transmembrane region" description="Helical" evidence="6">
    <location>
        <begin position="31"/>
        <end position="53"/>
    </location>
</feature>
<organism evidence="8 9">
    <name type="scientific">Marinicrinis sediminis</name>
    <dbReference type="NCBI Taxonomy" id="1652465"/>
    <lineage>
        <taxon>Bacteria</taxon>
        <taxon>Bacillati</taxon>
        <taxon>Bacillota</taxon>
        <taxon>Bacilli</taxon>
        <taxon>Bacillales</taxon>
        <taxon>Paenibacillaceae</taxon>
    </lineage>
</organism>
<keyword evidence="2" id="KW-1003">Cell membrane</keyword>
<gene>
    <name evidence="8" type="ORF">ACFSUC_03185</name>
</gene>
<feature type="domain" description="RDD" evidence="7">
    <location>
        <begin position="28"/>
        <end position="149"/>
    </location>
</feature>
<keyword evidence="4 6" id="KW-1133">Transmembrane helix</keyword>
<protein>
    <submittedName>
        <fullName evidence="8">RDD family protein</fullName>
    </submittedName>
</protein>
<evidence type="ECO:0000256" key="2">
    <source>
        <dbReference type="ARBA" id="ARBA00022475"/>
    </source>
</evidence>
<dbReference type="InterPro" id="IPR010432">
    <property type="entry name" value="RDD"/>
</dbReference>
<evidence type="ECO:0000256" key="1">
    <source>
        <dbReference type="ARBA" id="ARBA00004651"/>
    </source>
</evidence>
<sequence>MEPDRVTELSNKYVKYVEGKDKLLSSKSRRLLAHLLDAAFYIVSFFLIVMIGSRWSEELFLTVIISWVLMFVIVQIYLSSTRGQTIGKLCLGIQVVSQYDDDKIGFYRVVFLRVIVAQVLLGYVPFYAIINILMIFGEDQRCLHDRIAKTDVIYVPHSDSEWNR</sequence>
<evidence type="ECO:0000256" key="6">
    <source>
        <dbReference type="SAM" id="Phobius"/>
    </source>
</evidence>
<dbReference type="PANTHER" id="PTHR36115">
    <property type="entry name" value="PROLINE-RICH ANTIGEN HOMOLOG-RELATED"/>
    <property type="match status" value="1"/>
</dbReference>
<feature type="transmembrane region" description="Helical" evidence="6">
    <location>
        <begin position="59"/>
        <end position="78"/>
    </location>
</feature>
<evidence type="ECO:0000256" key="3">
    <source>
        <dbReference type="ARBA" id="ARBA00022692"/>
    </source>
</evidence>
<dbReference type="RefSeq" id="WP_379928182.1">
    <property type="nucleotide sequence ID" value="NZ_JBHUMM010000005.1"/>
</dbReference>
<evidence type="ECO:0000313" key="9">
    <source>
        <dbReference type="Proteomes" id="UP001597497"/>
    </source>
</evidence>
<accession>A0ABW5R6F6</accession>
<evidence type="ECO:0000256" key="4">
    <source>
        <dbReference type="ARBA" id="ARBA00022989"/>
    </source>
</evidence>
<evidence type="ECO:0000313" key="8">
    <source>
        <dbReference type="EMBL" id="MFD2670613.1"/>
    </source>
</evidence>
<feature type="transmembrane region" description="Helical" evidence="6">
    <location>
        <begin position="110"/>
        <end position="136"/>
    </location>
</feature>
<evidence type="ECO:0000259" key="7">
    <source>
        <dbReference type="Pfam" id="PF06271"/>
    </source>
</evidence>
<reference evidence="9" key="1">
    <citation type="journal article" date="2019" name="Int. J. Syst. Evol. Microbiol.">
        <title>The Global Catalogue of Microorganisms (GCM) 10K type strain sequencing project: providing services to taxonomists for standard genome sequencing and annotation.</title>
        <authorList>
            <consortium name="The Broad Institute Genomics Platform"/>
            <consortium name="The Broad Institute Genome Sequencing Center for Infectious Disease"/>
            <person name="Wu L."/>
            <person name="Ma J."/>
        </authorList>
    </citation>
    <scope>NUCLEOTIDE SEQUENCE [LARGE SCALE GENOMIC DNA]</scope>
    <source>
        <strain evidence="9">KCTC 33676</strain>
    </source>
</reference>
<proteinExistence type="predicted"/>